<evidence type="ECO:0000256" key="1">
    <source>
        <dbReference type="SAM" id="SignalP"/>
    </source>
</evidence>
<dbReference type="RefSeq" id="WP_210857110.1">
    <property type="nucleotide sequence ID" value="NZ_JAGQDD010000029.1"/>
</dbReference>
<accession>A0A940YBE9</accession>
<dbReference type="SUPFAM" id="SSF51126">
    <property type="entry name" value="Pectin lyase-like"/>
    <property type="match status" value="1"/>
</dbReference>
<organism evidence="2 3">
    <name type="scientific">Ideonella alba</name>
    <dbReference type="NCBI Taxonomy" id="2824118"/>
    <lineage>
        <taxon>Bacteria</taxon>
        <taxon>Pseudomonadati</taxon>
        <taxon>Pseudomonadota</taxon>
        <taxon>Betaproteobacteria</taxon>
        <taxon>Burkholderiales</taxon>
        <taxon>Sphaerotilaceae</taxon>
        <taxon>Ideonella</taxon>
    </lineage>
</organism>
<dbReference type="InterPro" id="IPR012334">
    <property type="entry name" value="Pectin_lyas_fold"/>
</dbReference>
<gene>
    <name evidence="2" type="ORF">KAK03_23465</name>
</gene>
<evidence type="ECO:0000313" key="2">
    <source>
        <dbReference type="EMBL" id="MBQ0933444.1"/>
    </source>
</evidence>
<protein>
    <recommendedName>
        <fullName evidence="4">Right handed beta helix domain-containing protein</fullName>
    </recommendedName>
</protein>
<keyword evidence="3" id="KW-1185">Reference proteome</keyword>
<dbReference type="InterPro" id="IPR011050">
    <property type="entry name" value="Pectin_lyase_fold/virulence"/>
</dbReference>
<feature type="chain" id="PRO_5037184057" description="Right handed beta helix domain-containing protein" evidence="1">
    <location>
        <begin position="21"/>
        <end position="602"/>
    </location>
</feature>
<name>A0A940YBE9_9BURK</name>
<dbReference type="AlphaFoldDB" id="A0A940YBE9"/>
<dbReference type="Gene3D" id="2.160.20.10">
    <property type="entry name" value="Single-stranded right-handed beta-helix, Pectin lyase-like"/>
    <property type="match status" value="1"/>
</dbReference>
<reference evidence="2 3" key="1">
    <citation type="submission" date="2021-04" db="EMBL/GenBank/DDBJ databases">
        <title>The genome sequence of Ideonella sp. 3Y2.</title>
        <authorList>
            <person name="Liu Y."/>
        </authorList>
    </citation>
    <scope>NUCLEOTIDE SEQUENCE [LARGE SCALE GENOMIC DNA]</scope>
    <source>
        <strain evidence="2 3">3Y2</strain>
    </source>
</reference>
<comment type="caution">
    <text evidence="2">The sequence shown here is derived from an EMBL/GenBank/DDBJ whole genome shotgun (WGS) entry which is preliminary data.</text>
</comment>
<feature type="signal peptide" evidence="1">
    <location>
        <begin position="1"/>
        <end position="20"/>
    </location>
</feature>
<dbReference type="Proteomes" id="UP000676246">
    <property type="component" value="Unassembled WGS sequence"/>
</dbReference>
<evidence type="ECO:0000313" key="3">
    <source>
        <dbReference type="Proteomes" id="UP000676246"/>
    </source>
</evidence>
<proteinExistence type="predicted"/>
<sequence length="602" mass="64169">MRSYGQALFMLMGLGAFALAAGAADTPRAVPHAAGQLPALAGPAALLQPGFSPELELGPETAAEPVCDRSKAAALMAALREKASAASPSVEIDCPLTLPEGMVITKRLIFKGAKASGVTVTGAGVKGALIDGGPGTFHHQSGFATKMVQIVSDNCHTTPTGEGRCSRPVNVTLRNLRIRGSVGISVAPGFDMPDKDYVRSFRLSAPANVLFDRVTITGLGLPCEPNSGDCNLLYLFAGVTHFRMINSEINGSTSDTAVAIYLDDVAMRNTFRSNRILARTTTRESISIDSSSENVFVNNHIHVSSKGGIFLYRNCGENGTTRRGTPRDNALINNVFTIPFGKFLPAIVVGSRNGQDTPAKNCPPNAVDPNPFFDLARFNAVMQNRVITLPTRQPFGHPDLIAGSITAKHPEVNTPNFIKENEVVERANPRRAGCFIRHGYPDFIRDSEFVNVFHNGDGEPFCTGFRYTCRDGELARSIDASCQASQIVSTRVQCVAKDSNKGCRDTVTAPRGKKLIGFKAACNLEFGDVSDADVDQVPANMLKVLRASDKPSEGHCILGGTSISTGEASVGGLLGKEDFAFGCGEKDANGGDCQIKARLFFH</sequence>
<dbReference type="EMBL" id="JAGQDD010000029">
    <property type="protein sequence ID" value="MBQ0933444.1"/>
    <property type="molecule type" value="Genomic_DNA"/>
</dbReference>
<evidence type="ECO:0008006" key="4">
    <source>
        <dbReference type="Google" id="ProtNLM"/>
    </source>
</evidence>
<keyword evidence="1" id="KW-0732">Signal</keyword>